<dbReference type="EMBL" id="ML208838">
    <property type="protein sequence ID" value="TFK60064.1"/>
    <property type="molecule type" value="Genomic_DNA"/>
</dbReference>
<keyword evidence="2" id="KW-1185">Reference proteome</keyword>
<dbReference type="Proteomes" id="UP000308600">
    <property type="component" value="Unassembled WGS sequence"/>
</dbReference>
<evidence type="ECO:0000313" key="2">
    <source>
        <dbReference type="Proteomes" id="UP000308600"/>
    </source>
</evidence>
<organism evidence="1 2">
    <name type="scientific">Pluteus cervinus</name>
    <dbReference type="NCBI Taxonomy" id="181527"/>
    <lineage>
        <taxon>Eukaryota</taxon>
        <taxon>Fungi</taxon>
        <taxon>Dikarya</taxon>
        <taxon>Basidiomycota</taxon>
        <taxon>Agaricomycotina</taxon>
        <taxon>Agaricomycetes</taxon>
        <taxon>Agaricomycetidae</taxon>
        <taxon>Agaricales</taxon>
        <taxon>Pluteineae</taxon>
        <taxon>Pluteaceae</taxon>
        <taxon>Pluteus</taxon>
    </lineage>
</organism>
<name>A0ACD3A454_9AGAR</name>
<accession>A0ACD3A454</accession>
<sequence length="877" mass="95016">MRGSLAFVYTTFSLIPSFFEPATRLVEARLTSTHGFGYERGVHARAEESPSHPLPEPWTSESEVLNLLDRLASTESSSSACPSSNQGSLSSSLSTNSDAPPSDSKSDTHFSAAATDDINLIFTRRVSSIIGGITNDSNITAWVSTLGSNGKWPDSEVDYTTGCDAQRANWPAQAHWTRIVTMASAWHGGVKGGIPGQVKNANLRSAISSAMSYWFGRDFTNVDCLDYGGQSRCPCLNPQNWLWNTNWFSNIILIPKLVGQTCLILNGTLSDSHMTKCTEMTGRSYDLFFRPINGVGELTGANTLDVARVGMDKALLTNNATLMSEAYKRVQAELVIQHSVRADGIRDDGAFGQHDGIIYNGNYGKEFANSMLDMEIQAAGTQFAAPVNARSDFATLFDGDKWMIVRNNLTSVLHWDLSVLGRFLVFPVSDNQPTRDISLNLTEIGVLGEQWGNQVLTNFAQTLQQPPDDSANAGKLYGNKMFFTNDYMVHRGKTFVTTLKLWSSRTKNGECTNSANPLGYHLTDGVQYTYTKGNEYENVPGAWDWNLIPGITVDYNATPLLCNNSRLVGVESFVGGVSDGQRGVAAMRYTNSVTRALRWQKAWFFLDEDVELVMIANISSTNSAPIYSVLDQRHRAANVLVDNQVVQTGNYSTFKSLWHGDVGYTFNVPSGAAELSIQLGSRKGDWSAIGTSTAPSFNIDIFTAWIHHKQVSTPISYAVYPGTKHMEFEDKSAQTKLQTLKNDNTISAVYDQKNDVVMVVFWASSGGSISFTSPSGSGNGRNGGRHGGHPHRRGGDVGSGGGVDGLEARAGSVTLTANAQSAIIYRLKTGDVTVSDPGQSLKTVQVKITGVGSGTSTLSFDLPTGGLAGNSVTKKVS</sequence>
<proteinExistence type="predicted"/>
<reference evidence="1 2" key="1">
    <citation type="journal article" date="2019" name="Nat. Ecol. Evol.">
        <title>Megaphylogeny resolves global patterns of mushroom evolution.</title>
        <authorList>
            <person name="Varga T."/>
            <person name="Krizsan K."/>
            <person name="Foldi C."/>
            <person name="Dima B."/>
            <person name="Sanchez-Garcia M."/>
            <person name="Sanchez-Ramirez S."/>
            <person name="Szollosi G.J."/>
            <person name="Szarkandi J.G."/>
            <person name="Papp V."/>
            <person name="Albert L."/>
            <person name="Andreopoulos W."/>
            <person name="Angelini C."/>
            <person name="Antonin V."/>
            <person name="Barry K.W."/>
            <person name="Bougher N.L."/>
            <person name="Buchanan P."/>
            <person name="Buyck B."/>
            <person name="Bense V."/>
            <person name="Catcheside P."/>
            <person name="Chovatia M."/>
            <person name="Cooper J."/>
            <person name="Damon W."/>
            <person name="Desjardin D."/>
            <person name="Finy P."/>
            <person name="Geml J."/>
            <person name="Haridas S."/>
            <person name="Hughes K."/>
            <person name="Justo A."/>
            <person name="Karasinski D."/>
            <person name="Kautmanova I."/>
            <person name="Kiss B."/>
            <person name="Kocsube S."/>
            <person name="Kotiranta H."/>
            <person name="LaButti K.M."/>
            <person name="Lechner B.E."/>
            <person name="Liimatainen K."/>
            <person name="Lipzen A."/>
            <person name="Lukacs Z."/>
            <person name="Mihaltcheva S."/>
            <person name="Morgado L.N."/>
            <person name="Niskanen T."/>
            <person name="Noordeloos M.E."/>
            <person name="Ohm R.A."/>
            <person name="Ortiz-Santana B."/>
            <person name="Ovrebo C."/>
            <person name="Racz N."/>
            <person name="Riley R."/>
            <person name="Savchenko A."/>
            <person name="Shiryaev A."/>
            <person name="Soop K."/>
            <person name="Spirin V."/>
            <person name="Szebenyi C."/>
            <person name="Tomsovsky M."/>
            <person name="Tulloss R.E."/>
            <person name="Uehling J."/>
            <person name="Grigoriev I.V."/>
            <person name="Vagvolgyi C."/>
            <person name="Papp T."/>
            <person name="Martin F.M."/>
            <person name="Miettinen O."/>
            <person name="Hibbett D.S."/>
            <person name="Nagy L.G."/>
        </authorList>
    </citation>
    <scope>NUCLEOTIDE SEQUENCE [LARGE SCALE GENOMIC DNA]</scope>
    <source>
        <strain evidence="1 2">NL-1719</strain>
    </source>
</reference>
<evidence type="ECO:0000313" key="1">
    <source>
        <dbReference type="EMBL" id="TFK60064.1"/>
    </source>
</evidence>
<keyword evidence="1" id="KW-0456">Lyase</keyword>
<gene>
    <name evidence="1" type="ORF">BDN72DRAFT_965860</name>
</gene>
<protein>
    <submittedName>
        <fullName evidence="1">Polysaccharide lyase family 8 protein</fullName>
    </submittedName>
</protein>